<protein>
    <submittedName>
        <fullName evidence="1">Uncharacterized protein</fullName>
    </submittedName>
</protein>
<accession>A0A1M8ABM3</accession>
<evidence type="ECO:0000313" key="1">
    <source>
        <dbReference type="EMBL" id="SHO79737.1"/>
    </source>
</evidence>
<proteinExistence type="predicted"/>
<organism evidence="1 2">
    <name type="scientific">Malassezia sympodialis (strain ATCC 42132)</name>
    <name type="common">Atopic eczema-associated yeast</name>
    <dbReference type="NCBI Taxonomy" id="1230383"/>
    <lineage>
        <taxon>Eukaryota</taxon>
        <taxon>Fungi</taxon>
        <taxon>Dikarya</taxon>
        <taxon>Basidiomycota</taxon>
        <taxon>Ustilaginomycotina</taxon>
        <taxon>Malasseziomycetes</taxon>
        <taxon>Malasseziales</taxon>
        <taxon>Malasseziaceae</taxon>
        <taxon>Malassezia</taxon>
    </lineage>
</organism>
<sequence>MQVATRIPIYTHEQTVAREAAPCVLEAMLHVICFVRLLGLLTPATHHVGDTELPVVADDAVAARLREAVKEIFARLDEQGHAGRVCVDVVMGWHKTAPAADARGARPASPDRLASPVPVEKHYAVFHSPYSWLASALAGTRQGKADEARRPNQLLTRDAAHDGAAWETFEQWVLSLQVHYEGPASVPELQSFATSALAFANAHQAQLPAILDAGLCPFPFTIDSTVRA</sequence>
<dbReference type="EMBL" id="LT671827">
    <property type="protein sequence ID" value="SHO79737.1"/>
    <property type="molecule type" value="Genomic_DNA"/>
</dbReference>
<dbReference type="OrthoDB" id="10259639at2759"/>
<gene>
    <name evidence="1" type="ORF">MSYG_4087</name>
</gene>
<name>A0A1M8ABM3_MALS4</name>
<dbReference type="Pfam" id="PF07855">
    <property type="entry name" value="ATG101"/>
    <property type="match status" value="1"/>
</dbReference>
<dbReference type="VEuPathDB" id="FungiDB:MSYG_4087"/>
<dbReference type="GO" id="GO:0006914">
    <property type="term" value="P:autophagy"/>
    <property type="evidence" value="ECO:0007669"/>
    <property type="project" value="InterPro"/>
</dbReference>
<reference evidence="2" key="1">
    <citation type="journal article" date="2017" name="Nucleic Acids Res.">
        <title>Proteogenomics produces comprehensive and highly accurate protein-coding gene annotation in a complete genome assembly of Malassezia sympodialis.</title>
        <authorList>
            <person name="Zhu Y."/>
            <person name="Engstroem P.G."/>
            <person name="Tellgren-Roth C."/>
            <person name="Baudo C.D."/>
            <person name="Kennell J.C."/>
            <person name="Sun S."/>
            <person name="Billmyre R.B."/>
            <person name="Schroeder M.S."/>
            <person name="Andersson A."/>
            <person name="Holm T."/>
            <person name="Sigurgeirsson B."/>
            <person name="Wu G."/>
            <person name="Sankaranarayanan S.R."/>
            <person name="Siddharthan R."/>
            <person name="Sanyal K."/>
            <person name="Lundeberg J."/>
            <person name="Nystedt B."/>
            <person name="Boekhout T."/>
            <person name="Dawson T.L. Jr."/>
            <person name="Heitman J."/>
            <person name="Scheynius A."/>
            <person name="Lehtioe J."/>
        </authorList>
    </citation>
    <scope>NUCLEOTIDE SEQUENCE [LARGE SCALE GENOMIC DNA]</scope>
    <source>
        <strain evidence="2">ATCC 42132</strain>
    </source>
</reference>
<keyword evidence="2" id="KW-1185">Reference proteome</keyword>
<dbReference type="Proteomes" id="UP000186303">
    <property type="component" value="Chromosome 7"/>
</dbReference>
<evidence type="ECO:0000313" key="2">
    <source>
        <dbReference type="Proteomes" id="UP000186303"/>
    </source>
</evidence>
<dbReference type="AlphaFoldDB" id="A0A1M8ABM3"/>
<dbReference type="InterPro" id="IPR012445">
    <property type="entry name" value="ATG101"/>
</dbReference>